<reference evidence="2" key="2">
    <citation type="submission" date="2025-08" db="UniProtKB">
        <authorList>
            <consortium name="RefSeq"/>
        </authorList>
    </citation>
    <scope>IDENTIFICATION</scope>
    <source>
        <tissue evidence="2">Etiolated seedlings</tissue>
    </source>
</reference>
<evidence type="ECO:0000313" key="2">
    <source>
        <dbReference type="RefSeq" id="XP_004488621.1"/>
    </source>
</evidence>
<protein>
    <submittedName>
        <fullName evidence="2">Uncharacterized protein LOC101506139</fullName>
    </submittedName>
</protein>
<dbReference type="RefSeq" id="XP_004488621.1">
    <property type="nucleotide sequence ID" value="XM_004488564.1"/>
</dbReference>
<dbReference type="GeneID" id="101506139"/>
<proteinExistence type="predicted"/>
<reference evidence="1" key="1">
    <citation type="journal article" date="2013" name="Nat. Biotechnol.">
        <title>Draft genome sequence of chickpea (Cicer arietinum) provides a resource for trait improvement.</title>
        <authorList>
            <person name="Varshney R.K."/>
            <person name="Song C."/>
            <person name="Saxena R.K."/>
            <person name="Azam S."/>
            <person name="Yu S."/>
            <person name="Sharpe A.G."/>
            <person name="Cannon S."/>
            <person name="Baek J."/>
            <person name="Rosen B.D."/>
            <person name="Tar'an B."/>
            <person name="Millan T."/>
            <person name="Zhang X."/>
            <person name="Ramsay L.D."/>
            <person name="Iwata A."/>
            <person name="Wang Y."/>
            <person name="Nelson W."/>
            <person name="Farmer A.D."/>
            <person name="Gaur P.M."/>
            <person name="Soderlund C."/>
            <person name="Penmetsa R.V."/>
            <person name="Xu C."/>
            <person name="Bharti A.K."/>
            <person name="He W."/>
            <person name="Winter P."/>
            <person name="Zhao S."/>
            <person name="Hane J.K."/>
            <person name="Carrasquilla-Garcia N."/>
            <person name="Condie J.A."/>
            <person name="Upadhyaya H.D."/>
            <person name="Luo M.C."/>
            <person name="Thudi M."/>
            <person name="Gowda C.L."/>
            <person name="Singh N.P."/>
            <person name="Lichtenzveig J."/>
            <person name="Gali K.K."/>
            <person name="Rubio J."/>
            <person name="Nadarajan N."/>
            <person name="Dolezel J."/>
            <person name="Bansal K.C."/>
            <person name="Xu X."/>
            <person name="Edwards D."/>
            <person name="Zhang G."/>
            <person name="Kahl G."/>
            <person name="Gil J."/>
            <person name="Singh K.B."/>
            <person name="Datta S.K."/>
            <person name="Jackson S.A."/>
            <person name="Wang J."/>
            <person name="Cook D.R."/>
        </authorList>
    </citation>
    <scope>NUCLEOTIDE SEQUENCE [LARGE SCALE GENOMIC DNA]</scope>
    <source>
        <strain evidence="1">cv. CDC Frontier</strain>
    </source>
</reference>
<dbReference type="KEGG" id="cam:101506139"/>
<dbReference type="eggNOG" id="KOG0017">
    <property type="taxonomic scope" value="Eukaryota"/>
</dbReference>
<dbReference type="OrthoDB" id="1723222at2759"/>
<organism evidence="1 2">
    <name type="scientific">Cicer arietinum</name>
    <name type="common">Chickpea</name>
    <name type="synonym">Garbanzo</name>
    <dbReference type="NCBI Taxonomy" id="3827"/>
    <lineage>
        <taxon>Eukaryota</taxon>
        <taxon>Viridiplantae</taxon>
        <taxon>Streptophyta</taxon>
        <taxon>Embryophyta</taxon>
        <taxon>Tracheophyta</taxon>
        <taxon>Spermatophyta</taxon>
        <taxon>Magnoliopsida</taxon>
        <taxon>eudicotyledons</taxon>
        <taxon>Gunneridae</taxon>
        <taxon>Pentapetalae</taxon>
        <taxon>rosids</taxon>
        <taxon>fabids</taxon>
        <taxon>Fabales</taxon>
        <taxon>Fabaceae</taxon>
        <taxon>Papilionoideae</taxon>
        <taxon>50 kb inversion clade</taxon>
        <taxon>NPAAA clade</taxon>
        <taxon>Hologalegina</taxon>
        <taxon>IRL clade</taxon>
        <taxon>Cicereae</taxon>
        <taxon>Cicer</taxon>
    </lineage>
</organism>
<name>A0A1S2XFK9_CICAR</name>
<dbReference type="Proteomes" id="UP000087171">
    <property type="component" value="Chromosome Ca1"/>
</dbReference>
<dbReference type="AlphaFoldDB" id="A0A1S2XFK9"/>
<accession>A0A1S2XFK9</accession>
<evidence type="ECO:0000313" key="1">
    <source>
        <dbReference type="Proteomes" id="UP000087171"/>
    </source>
</evidence>
<keyword evidence="1" id="KW-1185">Reference proteome</keyword>
<sequence>MSCHLLVELEHKAYWAIQIFNFDLKVVGEKRKHQLNELDELRLDAYENAKLYKERTKKWHDKHITRREIKEWDFVLLFNSRLKLFFSKLCLRWSGPFQICKVLPFGAIEIWSEANGVFTVNDQCLKHYVVGNLIEKG</sequence>
<gene>
    <name evidence="2" type="primary">LOC101506139</name>
</gene>
<dbReference type="PaxDb" id="3827-XP_004488621.1"/>